<dbReference type="RefSeq" id="WP_111061681.1">
    <property type="nucleotide sequence ID" value="NZ_JBHUCU010000007.1"/>
</dbReference>
<keyword evidence="3" id="KW-1185">Reference proteome</keyword>
<dbReference type="InterPro" id="IPR039422">
    <property type="entry name" value="MarR/SlyA-like"/>
</dbReference>
<dbReference type="InterPro" id="IPR036390">
    <property type="entry name" value="WH_DNA-bd_sf"/>
</dbReference>
<evidence type="ECO:0000313" key="3">
    <source>
        <dbReference type="Proteomes" id="UP000249248"/>
    </source>
</evidence>
<protein>
    <submittedName>
        <fullName evidence="2">MarR family transcriptional regulator</fullName>
    </submittedName>
</protein>
<sequence length="146" mass="16937">MGDFAKEIQSTFKNEWTKAGLNIKFTANWLNQHSDKIFKPYGISNQQYNVLRILRGAKKPITVSDIKSRMIEKSPNTTRLMDKLCDKKLIARTRSENDRRIVYSEITGTGLNMLSEIDIIIKDFESIEKITEAEAKELNRILDKLR</sequence>
<dbReference type="InterPro" id="IPR000835">
    <property type="entry name" value="HTH_MarR-typ"/>
</dbReference>
<dbReference type="Pfam" id="PF01047">
    <property type="entry name" value="MarR"/>
    <property type="match status" value="1"/>
</dbReference>
<dbReference type="SMART" id="SM00347">
    <property type="entry name" value="HTH_MARR"/>
    <property type="match status" value="1"/>
</dbReference>
<gene>
    <name evidence="2" type="ORF">DNU06_02825</name>
</gene>
<accession>A0A2W1N5B5</accession>
<dbReference type="GO" id="GO:0006950">
    <property type="term" value="P:response to stress"/>
    <property type="evidence" value="ECO:0007669"/>
    <property type="project" value="TreeGrafter"/>
</dbReference>
<dbReference type="InterPro" id="IPR036388">
    <property type="entry name" value="WH-like_DNA-bd_sf"/>
</dbReference>
<name>A0A2W1N5B5_9FLAO</name>
<feature type="domain" description="HTH marR-type" evidence="1">
    <location>
        <begin position="1"/>
        <end position="146"/>
    </location>
</feature>
<evidence type="ECO:0000259" key="1">
    <source>
        <dbReference type="PROSITE" id="PS50995"/>
    </source>
</evidence>
<evidence type="ECO:0000313" key="2">
    <source>
        <dbReference type="EMBL" id="PZE18780.1"/>
    </source>
</evidence>
<proteinExistence type="predicted"/>
<organism evidence="2 3">
    <name type="scientific">Putridiphycobacter roseus</name>
    <dbReference type="NCBI Taxonomy" id="2219161"/>
    <lineage>
        <taxon>Bacteria</taxon>
        <taxon>Pseudomonadati</taxon>
        <taxon>Bacteroidota</taxon>
        <taxon>Flavobacteriia</taxon>
        <taxon>Flavobacteriales</taxon>
        <taxon>Crocinitomicaceae</taxon>
        <taxon>Putridiphycobacter</taxon>
    </lineage>
</organism>
<dbReference type="AlphaFoldDB" id="A0A2W1N5B5"/>
<dbReference type="PANTHER" id="PTHR33164:SF101">
    <property type="entry name" value="TRANSCRIPTIONAL REPRESSOR MPRA"/>
    <property type="match status" value="1"/>
</dbReference>
<dbReference type="PANTHER" id="PTHR33164">
    <property type="entry name" value="TRANSCRIPTIONAL REGULATOR, MARR FAMILY"/>
    <property type="match status" value="1"/>
</dbReference>
<dbReference type="PROSITE" id="PS50995">
    <property type="entry name" value="HTH_MARR_2"/>
    <property type="match status" value="1"/>
</dbReference>
<dbReference type="Gene3D" id="1.10.10.10">
    <property type="entry name" value="Winged helix-like DNA-binding domain superfamily/Winged helix DNA-binding domain"/>
    <property type="match status" value="1"/>
</dbReference>
<dbReference type="Proteomes" id="UP000249248">
    <property type="component" value="Unassembled WGS sequence"/>
</dbReference>
<dbReference type="OrthoDB" id="763883at2"/>
<dbReference type="SUPFAM" id="SSF46785">
    <property type="entry name" value="Winged helix' DNA-binding domain"/>
    <property type="match status" value="1"/>
</dbReference>
<reference evidence="2 3" key="1">
    <citation type="submission" date="2018-06" db="EMBL/GenBank/DDBJ databases">
        <title>The draft genome sequence of Crocinitomix sp. SM1701.</title>
        <authorList>
            <person name="Zhang X."/>
        </authorList>
    </citation>
    <scope>NUCLEOTIDE SEQUENCE [LARGE SCALE GENOMIC DNA]</scope>
    <source>
        <strain evidence="2 3">SM1701</strain>
    </source>
</reference>
<dbReference type="GO" id="GO:0003700">
    <property type="term" value="F:DNA-binding transcription factor activity"/>
    <property type="evidence" value="ECO:0007669"/>
    <property type="project" value="InterPro"/>
</dbReference>
<dbReference type="EMBL" id="QKSB01000001">
    <property type="protein sequence ID" value="PZE18780.1"/>
    <property type="molecule type" value="Genomic_DNA"/>
</dbReference>
<comment type="caution">
    <text evidence="2">The sequence shown here is derived from an EMBL/GenBank/DDBJ whole genome shotgun (WGS) entry which is preliminary data.</text>
</comment>